<keyword evidence="11" id="KW-1185">Reference proteome</keyword>
<feature type="compositionally biased region" description="Acidic residues" evidence="8">
    <location>
        <begin position="268"/>
        <end position="277"/>
    </location>
</feature>
<evidence type="ECO:0000313" key="10">
    <source>
        <dbReference type="EMBL" id="KAJ9557643.1"/>
    </source>
</evidence>
<keyword evidence="7" id="KW-0175">Coiled coil</keyword>
<dbReference type="PANTHER" id="PTHR46408">
    <property type="entry name" value="BASIC LEUCINE ZIPPER 63"/>
    <property type="match status" value="1"/>
</dbReference>
<feature type="region of interest" description="Disordered" evidence="8">
    <location>
        <begin position="1"/>
        <end position="131"/>
    </location>
</feature>
<dbReference type="InterPro" id="IPR045314">
    <property type="entry name" value="bZIP_plant_GBF1"/>
</dbReference>
<dbReference type="Pfam" id="PF00170">
    <property type="entry name" value="bZIP_1"/>
    <property type="match status" value="1"/>
</dbReference>
<evidence type="ECO:0000256" key="6">
    <source>
        <dbReference type="ARBA" id="ARBA00023242"/>
    </source>
</evidence>
<evidence type="ECO:0000313" key="11">
    <source>
        <dbReference type="Proteomes" id="UP001172457"/>
    </source>
</evidence>
<feature type="region of interest" description="Disordered" evidence="8">
    <location>
        <begin position="389"/>
        <end position="413"/>
    </location>
</feature>
<comment type="subcellular location">
    <subcellularLocation>
        <location evidence="1">Nucleus</location>
    </subcellularLocation>
</comment>
<dbReference type="FunFam" id="1.20.5.170:FF:000020">
    <property type="entry name" value="BZIP transcription factor"/>
    <property type="match status" value="1"/>
</dbReference>
<dbReference type="AlphaFoldDB" id="A0AA38TIL2"/>
<keyword evidence="3" id="KW-0805">Transcription regulation</keyword>
<feature type="compositionally biased region" description="Basic and acidic residues" evidence="8">
    <location>
        <begin position="81"/>
        <end position="91"/>
    </location>
</feature>
<gene>
    <name evidence="10" type="ORF">OSB04_012257</name>
</gene>
<feature type="region of interest" description="Disordered" evidence="8">
    <location>
        <begin position="214"/>
        <end position="287"/>
    </location>
</feature>
<reference evidence="10" key="1">
    <citation type="submission" date="2023-03" db="EMBL/GenBank/DDBJ databases">
        <title>Chromosome-scale reference genome and RAD-based genetic map of yellow starthistle (Centaurea solstitialis) reveal putative structural variation and QTLs associated with invader traits.</title>
        <authorList>
            <person name="Reatini B."/>
            <person name="Cang F.A."/>
            <person name="Jiang Q."/>
            <person name="Mckibben M.T.W."/>
            <person name="Barker M.S."/>
            <person name="Rieseberg L.H."/>
            <person name="Dlugosch K.M."/>
        </authorList>
    </citation>
    <scope>NUCLEOTIDE SEQUENCE</scope>
    <source>
        <strain evidence="10">CAN-66</strain>
        <tissue evidence="10">Leaf</tissue>
    </source>
</reference>
<dbReference type="CDD" id="cd14702">
    <property type="entry name" value="bZIP_plant_GBF1"/>
    <property type="match status" value="1"/>
</dbReference>
<comment type="similarity">
    <text evidence="2">Belongs to the bZIP family.</text>
</comment>
<dbReference type="PROSITE" id="PS00036">
    <property type="entry name" value="BZIP_BASIC"/>
    <property type="match status" value="1"/>
</dbReference>
<keyword evidence="4" id="KW-0238">DNA-binding</keyword>
<evidence type="ECO:0000256" key="5">
    <source>
        <dbReference type="ARBA" id="ARBA00023163"/>
    </source>
</evidence>
<name>A0AA38TIL2_9ASTR</name>
<evidence type="ECO:0000256" key="1">
    <source>
        <dbReference type="ARBA" id="ARBA00004123"/>
    </source>
</evidence>
<dbReference type="Proteomes" id="UP001172457">
    <property type="component" value="Chromosome 3"/>
</dbReference>
<evidence type="ECO:0000256" key="7">
    <source>
        <dbReference type="SAM" id="Coils"/>
    </source>
</evidence>
<accession>A0AA38TIL2</accession>
<dbReference type="PANTHER" id="PTHR46408:SF10">
    <property type="entry name" value="BASIC LEUCINE ZIPPER 63"/>
    <property type="match status" value="1"/>
</dbReference>
<keyword evidence="6" id="KW-0539">Nucleus</keyword>
<feature type="domain" description="BZIP" evidence="9">
    <location>
        <begin position="287"/>
        <end position="342"/>
    </location>
</feature>
<protein>
    <recommendedName>
        <fullName evidence="9">BZIP domain-containing protein</fullName>
    </recommendedName>
</protein>
<comment type="caution">
    <text evidence="10">The sequence shown here is derived from an EMBL/GenBank/DDBJ whole genome shotgun (WGS) entry which is preliminary data.</text>
</comment>
<dbReference type="Gene3D" id="1.20.5.170">
    <property type="match status" value="1"/>
</dbReference>
<dbReference type="PROSITE" id="PS50217">
    <property type="entry name" value="BZIP"/>
    <property type="match status" value="1"/>
</dbReference>
<dbReference type="InterPro" id="IPR046347">
    <property type="entry name" value="bZIP_sf"/>
</dbReference>
<organism evidence="10 11">
    <name type="scientific">Centaurea solstitialis</name>
    <name type="common">yellow star-thistle</name>
    <dbReference type="NCBI Taxonomy" id="347529"/>
    <lineage>
        <taxon>Eukaryota</taxon>
        <taxon>Viridiplantae</taxon>
        <taxon>Streptophyta</taxon>
        <taxon>Embryophyta</taxon>
        <taxon>Tracheophyta</taxon>
        <taxon>Spermatophyta</taxon>
        <taxon>Magnoliopsida</taxon>
        <taxon>eudicotyledons</taxon>
        <taxon>Gunneridae</taxon>
        <taxon>Pentapetalae</taxon>
        <taxon>asterids</taxon>
        <taxon>campanulids</taxon>
        <taxon>Asterales</taxon>
        <taxon>Asteraceae</taxon>
        <taxon>Carduoideae</taxon>
        <taxon>Cardueae</taxon>
        <taxon>Centaureinae</taxon>
        <taxon>Centaurea</taxon>
    </lineage>
</organism>
<evidence type="ECO:0000256" key="2">
    <source>
        <dbReference type="ARBA" id="ARBA00007163"/>
    </source>
</evidence>
<keyword evidence="5" id="KW-0804">Transcription</keyword>
<dbReference type="SUPFAM" id="SSF57959">
    <property type="entry name" value="Leucine zipper domain"/>
    <property type="match status" value="1"/>
</dbReference>
<evidence type="ECO:0000256" key="3">
    <source>
        <dbReference type="ARBA" id="ARBA00023015"/>
    </source>
</evidence>
<proteinExistence type="inferred from homology"/>
<dbReference type="Pfam" id="PF12498">
    <property type="entry name" value="bZIP_C"/>
    <property type="match status" value="2"/>
</dbReference>
<dbReference type="SMART" id="SM00338">
    <property type="entry name" value="BRLZ"/>
    <property type="match status" value="1"/>
</dbReference>
<evidence type="ECO:0000256" key="8">
    <source>
        <dbReference type="SAM" id="MobiDB-lite"/>
    </source>
</evidence>
<feature type="compositionally biased region" description="Polar residues" evidence="8">
    <location>
        <begin position="40"/>
        <end position="50"/>
    </location>
</feature>
<dbReference type="InterPro" id="IPR020983">
    <property type="entry name" value="Basic_leucine-zipper_C"/>
</dbReference>
<evidence type="ECO:0000259" key="9">
    <source>
        <dbReference type="PROSITE" id="PS50217"/>
    </source>
</evidence>
<feature type="coiled-coil region" evidence="7">
    <location>
        <begin position="298"/>
        <end position="367"/>
    </location>
</feature>
<sequence>MDRMFSVDDIAGHFWSPSPAAAGGSGGDEDESSSSSSASKNKSTMMNRSMSEWAFQRFLQEASAPPPESSSSRPNNDQDVVEIKDQDEVQRKNQSIDASGDANLKKNDGGRTSGGGGGGGGGSVVGGPPNVPIDSEEYQAYLKNRLNLACAAVALTRNKAGFGDVLDLVCLTTMVIANRIAFAEAKGRMEMDLASSAKPQDFAALLDNGSQASNTSQLGYQAPSKGFDLKGPGKDGGGPIGIPSLPGIQKKAAIPVKSATSGSSRELSDDDELDGDTETTQNMDPTDAKRVRRMLSNRESARRSRRRKQAHLTELETQVSQLRVENSSLLKRLTDISQKYNEAAVDNRVLKADVETMRAKVKMAEESVKRITGFNPMVQAMSDLSTMGPMPSYSCSPSEASADASVPQDDMKQHFYQEAGNQKMNRTASMQRVASLEHLQKRFRGDVGSSCGTAAQGSSGDR</sequence>
<dbReference type="EMBL" id="JARYMX010000003">
    <property type="protein sequence ID" value="KAJ9557643.1"/>
    <property type="molecule type" value="Genomic_DNA"/>
</dbReference>
<evidence type="ECO:0000256" key="4">
    <source>
        <dbReference type="ARBA" id="ARBA00023125"/>
    </source>
</evidence>
<dbReference type="InterPro" id="IPR004827">
    <property type="entry name" value="bZIP"/>
</dbReference>
<dbReference type="GO" id="GO:0005634">
    <property type="term" value="C:nucleus"/>
    <property type="evidence" value="ECO:0007669"/>
    <property type="project" value="UniProtKB-SubCell"/>
</dbReference>
<dbReference type="GO" id="GO:0046983">
    <property type="term" value="F:protein dimerization activity"/>
    <property type="evidence" value="ECO:0007669"/>
    <property type="project" value="UniProtKB-ARBA"/>
</dbReference>
<feature type="compositionally biased region" description="Gly residues" evidence="8">
    <location>
        <begin position="111"/>
        <end position="125"/>
    </location>
</feature>
<dbReference type="GO" id="GO:0003700">
    <property type="term" value="F:DNA-binding transcription factor activity"/>
    <property type="evidence" value="ECO:0007669"/>
    <property type="project" value="InterPro"/>
</dbReference>
<dbReference type="GO" id="GO:0003677">
    <property type="term" value="F:DNA binding"/>
    <property type="evidence" value="ECO:0007669"/>
    <property type="project" value="UniProtKB-KW"/>
</dbReference>